<comment type="similarity">
    <text evidence="1 5">Belongs to the Frigida family.</text>
</comment>
<dbReference type="OrthoDB" id="1166041at2759"/>
<feature type="region of interest" description="Disordered" evidence="6">
    <location>
        <begin position="88"/>
        <end position="120"/>
    </location>
</feature>
<dbReference type="AlphaFoldDB" id="A0A8K0HMJ9"/>
<feature type="region of interest" description="Disordered" evidence="6">
    <location>
        <begin position="400"/>
        <end position="452"/>
    </location>
</feature>
<keyword evidence="3 5" id="KW-0221">Differentiation</keyword>
<evidence type="ECO:0000256" key="5">
    <source>
        <dbReference type="RuleBase" id="RU364012"/>
    </source>
</evidence>
<keyword evidence="8" id="KW-1185">Reference proteome</keyword>
<accession>A0A8K0HMJ9</accession>
<sequence length="655" mass="72583">MSITTIDSNSSELQPRQGLQVQQFADTNKHKILKAFNQIKTHASAVANFTLQWQDLEDHFLFINNSIQSKLQELEEQGSQNAQFLPTQQSQHIEVETQGQANPKRTQLSPTVVSQSKSIETPLKNEETLPEKLNFNEIPLNDGKALLVYLNEHLKEHESMREKLHNALKASEDSGKLVLEAMDGFRLGLKTGGIDLEVSVTRRSCVLLLEELIKVKPFMKPQVIEEALKLALIWKANIKVEMWNSIENWGFLLLLGAYSLVGEFDSDEILKIVGSVVQRKQALELFRSLGFTDKASDFIQHLISEKKHLEAVRFIYAFELVDKFPPVPLLKSHLNYVKKAARIPLKKGKSSLRVQNDATNKEIASLRSVIRCIEEYRLESEYSPENLRARIDRLRNLINEKKVNPTAPGPQAQVQQPSGKKRMASKAQLNNQKKSSKQPRIAPPAAAQHVSARSAMSVPSLQPSYHRPVNLFEGQGAEYLSDSGIVAASSAPSTFVAASKFYSLNASHNQPASSFTDEGHGPQYSSRHYSFSRSIPDAHMNGFAGSYGLLGSPPVTQHTGLTAEAYGLHRNSITGHYSLGGSDPIASHMNSSTEQYGTSIAADGRSGQAISSAASPRSNVAYYLGDQLRKSNDRLVSSRSGYNTASKRPASIYHI</sequence>
<comment type="caution">
    <text evidence="7">The sequence shown here is derived from an EMBL/GenBank/DDBJ whole genome shotgun (WGS) entry which is preliminary data.</text>
</comment>
<name>A0A8K0HMJ9_9ROSA</name>
<evidence type="ECO:0000256" key="2">
    <source>
        <dbReference type="ARBA" id="ARBA00022473"/>
    </source>
</evidence>
<feature type="compositionally biased region" description="Polar residues" evidence="6">
    <location>
        <begin position="635"/>
        <end position="646"/>
    </location>
</feature>
<evidence type="ECO:0000313" key="7">
    <source>
        <dbReference type="EMBL" id="KAF3454380.1"/>
    </source>
</evidence>
<dbReference type="GO" id="GO:0009908">
    <property type="term" value="P:flower development"/>
    <property type="evidence" value="ECO:0007669"/>
    <property type="project" value="UniProtKB-KW"/>
</dbReference>
<feature type="region of interest" description="Disordered" evidence="6">
    <location>
        <begin position="635"/>
        <end position="655"/>
    </location>
</feature>
<dbReference type="EMBL" id="VOIH02000002">
    <property type="protein sequence ID" value="KAF3454380.1"/>
    <property type="molecule type" value="Genomic_DNA"/>
</dbReference>
<evidence type="ECO:0000256" key="6">
    <source>
        <dbReference type="SAM" id="MobiDB-lite"/>
    </source>
</evidence>
<dbReference type="PANTHER" id="PTHR31791:SF32">
    <property type="entry name" value="FRIGIDA-LIKE PROTEIN"/>
    <property type="match status" value="1"/>
</dbReference>
<evidence type="ECO:0000256" key="3">
    <source>
        <dbReference type="ARBA" id="ARBA00022782"/>
    </source>
</evidence>
<dbReference type="GO" id="GO:0030154">
    <property type="term" value="P:cell differentiation"/>
    <property type="evidence" value="ECO:0007669"/>
    <property type="project" value="UniProtKB-KW"/>
</dbReference>
<proteinExistence type="inferred from homology"/>
<gene>
    <name evidence="7" type="ORF">FNV43_RR04827</name>
</gene>
<reference evidence="7" key="1">
    <citation type="submission" date="2020-03" db="EMBL/GenBank/DDBJ databases">
        <title>A high-quality chromosome-level genome assembly of a woody plant with both climbing and erect habits, Rhamnella rubrinervis.</title>
        <authorList>
            <person name="Lu Z."/>
            <person name="Yang Y."/>
            <person name="Zhu X."/>
            <person name="Sun Y."/>
        </authorList>
    </citation>
    <scope>NUCLEOTIDE SEQUENCE</scope>
    <source>
        <strain evidence="7">BYM</strain>
        <tissue evidence="7">Leaf</tissue>
    </source>
</reference>
<evidence type="ECO:0000256" key="4">
    <source>
        <dbReference type="ARBA" id="ARBA00023089"/>
    </source>
</evidence>
<feature type="compositionally biased region" description="Polar residues" evidence="6">
    <location>
        <begin position="88"/>
        <end position="119"/>
    </location>
</feature>
<dbReference type="Pfam" id="PF07899">
    <property type="entry name" value="Frigida"/>
    <property type="match status" value="1"/>
</dbReference>
<evidence type="ECO:0000313" key="8">
    <source>
        <dbReference type="Proteomes" id="UP000796880"/>
    </source>
</evidence>
<protein>
    <recommendedName>
        <fullName evidence="5">FRIGIDA-like protein</fullName>
    </recommendedName>
</protein>
<keyword evidence="4 5" id="KW-0287">Flowering</keyword>
<keyword evidence="2 5" id="KW-0217">Developmental protein</keyword>
<organism evidence="7 8">
    <name type="scientific">Rhamnella rubrinervis</name>
    <dbReference type="NCBI Taxonomy" id="2594499"/>
    <lineage>
        <taxon>Eukaryota</taxon>
        <taxon>Viridiplantae</taxon>
        <taxon>Streptophyta</taxon>
        <taxon>Embryophyta</taxon>
        <taxon>Tracheophyta</taxon>
        <taxon>Spermatophyta</taxon>
        <taxon>Magnoliopsida</taxon>
        <taxon>eudicotyledons</taxon>
        <taxon>Gunneridae</taxon>
        <taxon>Pentapetalae</taxon>
        <taxon>rosids</taxon>
        <taxon>fabids</taxon>
        <taxon>Rosales</taxon>
        <taxon>Rhamnaceae</taxon>
        <taxon>rhamnoid group</taxon>
        <taxon>Rhamneae</taxon>
        <taxon>Rhamnella</taxon>
    </lineage>
</organism>
<dbReference type="PANTHER" id="PTHR31791">
    <property type="entry name" value="FRIGIDA-LIKE PROTEIN 3-RELATED"/>
    <property type="match status" value="1"/>
</dbReference>
<dbReference type="Proteomes" id="UP000796880">
    <property type="component" value="Unassembled WGS sequence"/>
</dbReference>
<dbReference type="InterPro" id="IPR012474">
    <property type="entry name" value="Frigida"/>
</dbReference>
<evidence type="ECO:0000256" key="1">
    <source>
        <dbReference type="ARBA" id="ARBA00008956"/>
    </source>
</evidence>